<feature type="compositionally biased region" description="Low complexity" evidence="1">
    <location>
        <begin position="202"/>
        <end position="225"/>
    </location>
</feature>
<dbReference type="OrthoDB" id="6138985at2759"/>
<feature type="compositionally biased region" description="Acidic residues" evidence="1">
    <location>
        <begin position="410"/>
        <end position="447"/>
    </location>
</feature>
<accession>A0A3B0J4N4</accession>
<keyword evidence="2" id="KW-0732">Signal</keyword>
<dbReference type="PANTHER" id="PTHR37687">
    <property type="entry name" value="AGAP006772-PA"/>
    <property type="match status" value="1"/>
</dbReference>
<feature type="region of interest" description="Disordered" evidence="1">
    <location>
        <begin position="296"/>
        <end position="335"/>
    </location>
</feature>
<evidence type="ECO:0000256" key="2">
    <source>
        <dbReference type="SAM" id="SignalP"/>
    </source>
</evidence>
<feature type="signal peptide" evidence="2">
    <location>
        <begin position="1"/>
        <end position="19"/>
    </location>
</feature>
<dbReference type="InterPro" id="IPR038875">
    <property type="entry name" value="PLA2_conodipine-like"/>
</dbReference>
<organism evidence="3 4">
    <name type="scientific">Drosophila guanche</name>
    <name type="common">Fruit fly</name>
    <dbReference type="NCBI Taxonomy" id="7266"/>
    <lineage>
        <taxon>Eukaryota</taxon>
        <taxon>Metazoa</taxon>
        <taxon>Ecdysozoa</taxon>
        <taxon>Arthropoda</taxon>
        <taxon>Hexapoda</taxon>
        <taxon>Insecta</taxon>
        <taxon>Pterygota</taxon>
        <taxon>Neoptera</taxon>
        <taxon>Endopterygota</taxon>
        <taxon>Diptera</taxon>
        <taxon>Brachycera</taxon>
        <taxon>Muscomorpha</taxon>
        <taxon>Ephydroidea</taxon>
        <taxon>Drosophilidae</taxon>
        <taxon>Drosophila</taxon>
        <taxon>Sophophora</taxon>
    </lineage>
</organism>
<feature type="region of interest" description="Disordered" evidence="1">
    <location>
        <begin position="202"/>
        <end position="228"/>
    </location>
</feature>
<evidence type="ECO:0000256" key="1">
    <source>
        <dbReference type="SAM" id="MobiDB-lite"/>
    </source>
</evidence>
<reference evidence="4" key="1">
    <citation type="submission" date="2018-01" db="EMBL/GenBank/DDBJ databases">
        <authorList>
            <person name="Alioto T."/>
            <person name="Alioto T."/>
        </authorList>
    </citation>
    <scope>NUCLEOTIDE SEQUENCE [LARGE SCALE GENOMIC DNA]</scope>
</reference>
<feature type="compositionally biased region" description="Basic and acidic residues" evidence="1">
    <location>
        <begin position="542"/>
        <end position="552"/>
    </location>
</feature>
<name>A0A3B0J4N4_DROGU</name>
<feature type="region of interest" description="Disordered" evidence="1">
    <location>
        <begin position="499"/>
        <end position="552"/>
    </location>
</feature>
<protein>
    <submittedName>
        <fullName evidence="3">Uncharacterized protein</fullName>
    </submittedName>
</protein>
<feature type="region of interest" description="Disordered" evidence="1">
    <location>
        <begin position="356"/>
        <end position="474"/>
    </location>
</feature>
<evidence type="ECO:0000313" key="4">
    <source>
        <dbReference type="Proteomes" id="UP000268350"/>
    </source>
</evidence>
<dbReference type="PANTHER" id="PTHR37687:SF1">
    <property type="entry name" value="AGAP006772-PA"/>
    <property type="match status" value="1"/>
</dbReference>
<feature type="chain" id="PRO_5017304264" evidence="2">
    <location>
        <begin position="20"/>
        <end position="812"/>
    </location>
</feature>
<dbReference type="Proteomes" id="UP000268350">
    <property type="component" value="Unassembled WGS sequence"/>
</dbReference>
<sequence>MAKRYLSLVMLLLLQCIWATPQRTAAYSLQAAVDELHRREAAKYPLNAPPPLDDWEDDADLFGKSKNRNRHRVNKVLAKYLERDSDDFEPDRALGPPFSGYDFGPGAGAGEDVDSGRNNLFADEKRKRFSAGPSLFRERDEQLDSPAPSVFRERAEPLSGEPTHNELADQFLREIEEAGEQERNERYKDAVRQWWHHFDQRQQLAKDVQQPQQPQQLQQEQNLDPDLFEQKKRMRVPPYYLLMQKKRSYPVLPWLPYNADKKKRFPVAKRAIGSNHEKMPLGKTDERVAQELSELFGNPVDSHLKPQQEQSDEKKKRSADEPNTTTTAHVPEMPAATTTALGDMRLEINFQRVNVTKEKPATAAPPAAGTGEMVQHGGHAGHHGNHVPGMAPEYRHRKRSDHVHHRDSDEHDVDEHDDEGEESSDEDDHDEFDEDEGEVEPDTETDAEERRRKKKRAAVGGGAHSKHLRAPTVGHLMLRAKKSIDWSQYFGLDLDRKKKSAQITEQTKKRLEEDSTNNNSNNNNEEEEPEEEEEEERKKKKRDMDPEKLESMDRKLQSIEDFIIDETIKYTGAHEGVNNREDIRKIKDHVLSRLATAYSLEKMRRALDKLRQSVDNDNHLLRNTIEPESEENTLEQNYWTAKKRYSVKKEQAEEAKPAQDMEKRKRSGYLRYPEQPNNMEEAPASPGSVPYETLNDAYLGNKNYIIGSNQCPVIESMAERCRGVDLISGDINQELLPLCGVHQICYLCGASQVACDYQYLAEADSICGSSNDCQSAARSILMILRGTPGRQLGPRECLKNPCLYRAMREIGL</sequence>
<keyword evidence="4" id="KW-1185">Reference proteome</keyword>
<dbReference type="AlphaFoldDB" id="A0A3B0J4N4"/>
<gene>
    <name evidence="3" type="ORF">DGUA_6G002101</name>
</gene>
<dbReference type="OMA" id="RHRINKA"/>
<proteinExistence type="predicted"/>
<feature type="compositionally biased region" description="Low complexity" evidence="1">
    <location>
        <begin position="361"/>
        <end position="372"/>
    </location>
</feature>
<feature type="compositionally biased region" description="Basic and acidic residues" evidence="1">
    <location>
        <begin position="302"/>
        <end position="320"/>
    </location>
</feature>
<feature type="compositionally biased region" description="Acidic residues" evidence="1">
    <location>
        <begin position="524"/>
        <end position="535"/>
    </location>
</feature>
<dbReference type="EMBL" id="OUUW01000001">
    <property type="protein sequence ID" value="SPP74462.1"/>
    <property type="molecule type" value="Genomic_DNA"/>
</dbReference>
<evidence type="ECO:0000313" key="3">
    <source>
        <dbReference type="EMBL" id="SPP74462.1"/>
    </source>
</evidence>